<feature type="region of interest" description="Disordered" evidence="2">
    <location>
        <begin position="75"/>
        <end position="103"/>
    </location>
</feature>
<reference evidence="3" key="1">
    <citation type="submission" date="2023-04" db="EMBL/GenBank/DDBJ databases">
        <title>Black Yeasts Isolated from many extreme environments.</title>
        <authorList>
            <person name="Coleine C."/>
            <person name="Stajich J.E."/>
            <person name="Selbmann L."/>
        </authorList>
    </citation>
    <scope>NUCLEOTIDE SEQUENCE</scope>
    <source>
        <strain evidence="3">CCFEE 5312</strain>
    </source>
</reference>
<evidence type="ECO:0000256" key="1">
    <source>
        <dbReference type="SAM" id="Coils"/>
    </source>
</evidence>
<dbReference type="Pfam" id="PF11905">
    <property type="entry name" value="DUF3425"/>
    <property type="match status" value="1"/>
</dbReference>
<dbReference type="InterPro" id="IPR021833">
    <property type="entry name" value="DUF3425"/>
</dbReference>
<dbReference type="AlphaFoldDB" id="A0AAJ0DIA9"/>
<dbReference type="PANTHER" id="PTHR37012:SF2">
    <property type="entry name" value="BZIP DOMAIN-CONTAINING PROTEIN-RELATED"/>
    <property type="match status" value="1"/>
</dbReference>
<sequence length="399" mass="44490">MFARPGSAPQIERDHRQRRKACVKQLEGALQTMTEQHTTEERVQALLAENAKLREDKQRIYAKLQQIRAIADDTRPATDALRSEGSSSPDNHGPVDGDKDAHGFDQTFDELVDAQPSALMGEATVFEQLAGSGLESDQHVSGSQDPEFTFSKCAAKSTTTVMPGLATSILVNWRQTPLPVRSPNLEIGNFSFPRYCPPVGVADKSLQKFLDEARAEHLESRFDISEPSLSRLLSDPPQTTLAFRLFHFISSAGTMPLHLFMGVFWVQYLILRWMVLGTSAAYWKIPNFMRPTDLECMIPHRLFISMIVWPDLRRALVRDSLHSDPEAVGTQLLACLSAGWDGSSRPSGGATVASMNVSDIIEKQAERMSFWQVDDARFFAQYPQYAGCQVQSADAIEVR</sequence>
<gene>
    <name evidence="3" type="ORF">LTR09_004743</name>
</gene>
<protein>
    <recommendedName>
        <fullName evidence="5">BZIP transcription factor</fullName>
    </recommendedName>
</protein>
<evidence type="ECO:0000256" key="2">
    <source>
        <dbReference type="SAM" id="MobiDB-lite"/>
    </source>
</evidence>
<dbReference type="PANTHER" id="PTHR37012">
    <property type="entry name" value="B-ZIP TRANSCRIPTION FACTOR (EUROFUNG)-RELATED"/>
    <property type="match status" value="1"/>
</dbReference>
<proteinExistence type="predicted"/>
<dbReference type="Proteomes" id="UP001271007">
    <property type="component" value="Unassembled WGS sequence"/>
</dbReference>
<feature type="region of interest" description="Disordered" evidence="2">
    <location>
        <begin position="1"/>
        <end position="22"/>
    </location>
</feature>
<comment type="caution">
    <text evidence="3">The sequence shown here is derived from an EMBL/GenBank/DDBJ whole genome shotgun (WGS) entry which is preliminary data.</text>
</comment>
<evidence type="ECO:0008006" key="5">
    <source>
        <dbReference type="Google" id="ProtNLM"/>
    </source>
</evidence>
<dbReference type="CDD" id="cd14686">
    <property type="entry name" value="bZIP"/>
    <property type="match status" value="1"/>
</dbReference>
<accession>A0AAJ0DIA9</accession>
<name>A0AAJ0DIA9_9PEZI</name>
<feature type="coiled-coil region" evidence="1">
    <location>
        <begin position="36"/>
        <end position="63"/>
    </location>
</feature>
<dbReference type="EMBL" id="JAWDJX010000012">
    <property type="protein sequence ID" value="KAK3054474.1"/>
    <property type="molecule type" value="Genomic_DNA"/>
</dbReference>
<keyword evidence="4" id="KW-1185">Reference proteome</keyword>
<evidence type="ECO:0000313" key="4">
    <source>
        <dbReference type="Proteomes" id="UP001271007"/>
    </source>
</evidence>
<keyword evidence="1" id="KW-0175">Coiled coil</keyword>
<feature type="compositionally biased region" description="Basic and acidic residues" evidence="2">
    <location>
        <begin position="93"/>
        <end position="103"/>
    </location>
</feature>
<evidence type="ECO:0000313" key="3">
    <source>
        <dbReference type="EMBL" id="KAK3054474.1"/>
    </source>
</evidence>
<organism evidence="3 4">
    <name type="scientific">Extremus antarcticus</name>
    <dbReference type="NCBI Taxonomy" id="702011"/>
    <lineage>
        <taxon>Eukaryota</taxon>
        <taxon>Fungi</taxon>
        <taxon>Dikarya</taxon>
        <taxon>Ascomycota</taxon>
        <taxon>Pezizomycotina</taxon>
        <taxon>Dothideomycetes</taxon>
        <taxon>Dothideomycetidae</taxon>
        <taxon>Mycosphaerellales</taxon>
        <taxon>Extremaceae</taxon>
        <taxon>Extremus</taxon>
    </lineage>
</organism>